<evidence type="ECO:0000313" key="3">
    <source>
        <dbReference type="Proteomes" id="UP000193144"/>
    </source>
</evidence>
<feature type="region of interest" description="Disordered" evidence="1">
    <location>
        <begin position="279"/>
        <end position="339"/>
    </location>
</feature>
<dbReference type="Proteomes" id="UP000193144">
    <property type="component" value="Unassembled WGS sequence"/>
</dbReference>
<feature type="region of interest" description="Disordered" evidence="1">
    <location>
        <begin position="406"/>
        <end position="428"/>
    </location>
</feature>
<feature type="compositionally biased region" description="Polar residues" evidence="1">
    <location>
        <begin position="319"/>
        <end position="339"/>
    </location>
</feature>
<evidence type="ECO:0000313" key="2">
    <source>
        <dbReference type="EMBL" id="ORY05832.1"/>
    </source>
</evidence>
<feature type="compositionally biased region" description="Pro residues" evidence="1">
    <location>
        <begin position="1"/>
        <end position="10"/>
    </location>
</feature>
<dbReference type="OrthoDB" id="5138418at2759"/>
<sequence length="428" mass="47214">MPGVFTPPAPSVRSGSRADYFAPTSQHAISETSAGQVMDSGVHATRKRGRQNSTLAASQTGGADPWAASSTLDYSRFSNARSPSPLANDRYELAGGMEVPNMFTRHTGDYDDYFQLEKQRGMWSAPTSPPSEFVKQQLAANALESSPNGTKPWVLNQILSIVGGVAGKLVQFCSVPFRGFQAGGGQAYPFDAQEQTPEKTNLHDPFIEGMAGPVHALLPGQYPEDNYGVVSIESLENERPRMSKRMRTGDKWVVVGNDGEMDSRPGSPRLSERRVPAYMRSPSQIPHPASRAATPHATPRRPSLVPTSRRSTMDRRSLQVASKTPSKTYTTPRTYSRQSYGSPVLFQDTQVKTSPLPKESQRLINKLRREEMDSEARMRRMSSQMSAMLKEAQEALGTKITVDIEDEDMGESEMGGERISEGMSWFKR</sequence>
<proteinExistence type="predicted"/>
<keyword evidence="3" id="KW-1185">Reference proteome</keyword>
<reference evidence="2 3" key="1">
    <citation type="submission" date="2016-07" db="EMBL/GenBank/DDBJ databases">
        <title>Pervasive Adenine N6-methylation of Active Genes in Fungi.</title>
        <authorList>
            <consortium name="DOE Joint Genome Institute"/>
            <person name="Mondo S.J."/>
            <person name="Dannebaum R.O."/>
            <person name="Kuo R.C."/>
            <person name="Labutti K."/>
            <person name="Haridas S."/>
            <person name="Kuo A."/>
            <person name="Salamov A."/>
            <person name="Ahrendt S.R."/>
            <person name="Lipzen A."/>
            <person name="Sullivan W."/>
            <person name="Andreopoulos W.B."/>
            <person name="Clum A."/>
            <person name="Lindquist E."/>
            <person name="Daum C."/>
            <person name="Ramamoorthy G.K."/>
            <person name="Gryganskyi A."/>
            <person name="Culley D."/>
            <person name="Magnuson J.K."/>
            <person name="James T.Y."/>
            <person name="O'Malley M.A."/>
            <person name="Stajich J.E."/>
            <person name="Spatafora J.W."/>
            <person name="Visel A."/>
            <person name="Grigoriev I.V."/>
        </authorList>
    </citation>
    <scope>NUCLEOTIDE SEQUENCE [LARGE SCALE GENOMIC DNA]</scope>
    <source>
        <strain evidence="2 3">CBS 115471</strain>
    </source>
</reference>
<feature type="compositionally biased region" description="Polar residues" evidence="1">
    <location>
        <begin position="23"/>
        <end position="35"/>
    </location>
</feature>
<organism evidence="2 3">
    <name type="scientific">Clohesyomyces aquaticus</name>
    <dbReference type="NCBI Taxonomy" id="1231657"/>
    <lineage>
        <taxon>Eukaryota</taxon>
        <taxon>Fungi</taxon>
        <taxon>Dikarya</taxon>
        <taxon>Ascomycota</taxon>
        <taxon>Pezizomycotina</taxon>
        <taxon>Dothideomycetes</taxon>
        <taxon>Pleosporomycetidae</taxon>
        <taxon>Pleosporales</taxon>
        <taxon>Lindgomycetaceae</taxon>
        <taxon>Clohesyomyces</taxon>
    </lineage>
</organism>
<gene>
    <name evidence="2" type="ORF">BCR34DRAFT_490610</name>
</gene>
<dbReference type="STRING" id="1231657.A0A1Y1Z6A2"/>
<name>A0A1Y1Z6A2_9PLEO</name>
<feature type="region of interest" description="Disordered" evidence="1">
    <location>
        <begin position="255"/>
        <end position="274"/>
    </location>
</feature>
<comment type="caution">
    <text evidence="2">The sequence shown here is derived from an EMBL/GenBank/DDBJ whole genome shotgun (WGS) entry which is preliminary data.</text>
</comment>
<accession>A0A1Y1Z6A2</accession>
<feature type="region of interest" description="Disordered" evidence="1">
    <location>
        <begin position="1"/>
        <end position="65"/>
    </location>
</feature>
<protein>
    <submittedName>
        <fullName evidence="2">Uncharacterized protein</fullName>
    </submittedName>
</protein>
<dbReference type="AlphaFoldDB" id="A0A1Y1Z6A2"/>
<feature type="compositionally biased region" description="Polar residues" evidence="1">
    <location>
        <begin position="51"/>
        <end position="61"/>
    </location>
</feature>
<dbReference type="EMBL" id="MCFA01000122">
    <property type="protein sequence ID" value="ORY05832.1"/>
    <property type="molecule type" value="Genomic_DNA"/>
</dbReference>
<evidence type="ECO:0000256" key="1">
    <source>
        <dbReference type="SAM" id="MobiDB-lite"/>
    </source>
</evidence>